<keyword evidence="2" id="KW-0520">NAD</keyword>
<dbReference type="InterPro" id="IPR029154">
    <property type="entry name" value="HIBADH-like_NADP-bd"/>
</dbReference>
<dbReference type="EMBL" id="JBHRVD010000001">
    <property type="protein sequence ID" value="MFC3325130.1"/>
    <property type="molecule type" value="Genomic_DNA"/>
</dbReference>
<keyword evidence="6" id="KW-1185">Reference proteome</keyword>
<protein>
    <submittedName>
        <fullName evidence="5">NAD(P)-dependent oxidoreductase</fullName>
        <ecNumber evidence="5">1.1.-.-</ecNumber>
    </submittedName>
</protein>
<dbReference type="PANTHER" id="PTHR43580:SF2">
    <property type="entry name" value="CYTOKINE-LIKE NUCLEAR FACTOR N-PAC"/>
    <property type="match status" value="1"/>
</dbReference>
<dbReference type="InterPro" id="IPR013328">
    <property type="entry name" value="6PGD_dom2"/>
</dbReference>
<dbReference type="SUPFAM" id="SSF51735">
    <property type="entry name" value="NAD(P)-binding Rossmann-fold domains"/>
    <property type="match status" value="1"/>
</dbReference>
<dbReference type="SUPFAM" id="SSF48179">
    <property type="entry name" value="6-phosphogluconate dehydrogenase C-terminal domain-like"/>
    <property type="match status" value="1"/>
</dbReference>
<reference evidence="6" key="1">
    <citation type="journal article" date="2019" name="Int. J. Syst. Evol. Microbiol.">
        <title>The Global Catalogue of Microorganisms (GCM) 10K type strain sequencing project: providing services to taxonomists for standard genome sequencing and annotation.</title>
        <authorList>
            <consortium name="The Broad Institute Genomics Platform"/>
            <consortium name="The Broad Institute Genome Sequencing Center for Infectious Disease"/>
            <person name="Wu L."/>
            <person name="Ma J."/>
        </authorList>
    </citation>
    <scope>NUCLEOTIDE SEQUENCE [LARGE SCALE GENOMIC DNA]</scope>
    <source>
        <strain evidence="6">ICMP 19515</strain>
    </source>
</reference>
<dbReference type="InterPro" id="IPR006115">
    <property type="entry name" value="6PGDH_NADP-bd"/>
</dbReference>
<dbReference type="InterPro" id="IPR051265">
    <property type="entry name" value="HIBADH-related_NP60_sf"/>
</dbReference>
<dbReference type="PIRSF" id="PIRSF000103">
    <property type="entry name" value="HIBADH"/>
    <property type="match status" value="1"/>
</dbReference>
<evidence type="ECO:0000259" key="4">
    <source>
        <dbReference type="Pfam" id="PF14833"/>
    </source>
</evidence>
<gene>
    <name evidence="5" type="ORF">ACFOJ9_25685</name>
</gene>
<keyword evidence="1 5" id="KW-0560">Oxidoreductase</keyword>
<dbReference type="PROSITE" id="PS00895">
    <property type="entry name" value="3_HYDROXYISOBUT_DH"/>
    <property type="match status" value="1"/>
</dbReference>
<dbReference type="Pfam" id="PF14833">
    <property type="entry name" value="NAD_binding_11"/>
    <property type="match status" value="1"/>
</dbReference>
<name>A0ABV7MTV3_9HYPH</name>
<dbReference type="InterPro" id="IPR008927">
    <property type="entry name" value="6-PGluconate_DH-like_C_sf"/>
</dbReference>
<evidence type="ECO:0000313" key="6">
    <source>
        <dbReference type="Proteomes" id="UP001595648"/>
    </source>
</evidence>
<dbReference type="Gene3D" id="1.10.1040.10">
    <property type="entry name" value="N-(1-d-carboxylethyl)-l-norvaline Dehydrogenase, domain 2"/>
    <property type="match status" value="1"/>
</dbReference>
<dbReference type="GO" id="GO:0016491">
    <property type="term" value="F:oxidoreductase activity"/>
    <property type="evidence" value="ECO:0007669"/>
    <property type="project" value="UniProtKB-KW"/>
</dbReference>
<dbReference type="Proteomes" id="UP001595648">
    <property type="component" value="Unassembled WGS sequence"/>
</dbReference>
<comment type="caution">
    <text evidence="5">The sequence shown here is derived from an EMBL/GenBank/DDBJ whole genome shotgun (WGS) entry which is preliminary data.</text>
</comment>
<sequence length="301" mass="31387">MDGTPRVGFIGLGHMGLAMAMNLANAGPLTVWNRSAGKAAALKRAGARVASSPDDLFASSDIVILMLTDGAAIDAVLDRFSSRFTARVSGRVIVHMGTTSPDYSLQLEKDTRTAGGGYVEAPVSGSRKPAEAGQLVAMLAGEPAAVAAARSCLTPMCKSSITCGAVPKALLMKLAVNILLLATVTGLVESLHFAQRGGLDLDQVIQVLAASQMASDISRLKAPKLVQGDFSAHATIADVLKNGRLIAEAARSRGIASPVLDVCRDLYEETVALGHGDLDMIAVVKVIEARTDHCREPSRDT</sequence>
<dbReference type="PANTHER" id="PTHR43580">
    <property type="entry name" value="OXIDOREDUCTASE GLYR1-RELATED"/>
    <property type="match status" value="1"/>
</dbReference>
<dbReference type="Pfam" id="PF03446">
    <property type="entry name" value="NAD_binding_2"/>
    <property type="match status" value="1"/>
</dbReference>
<dbReference type="InterPro" id="IPR002204">
    <property type="entry name" value="3-OH-isobutyrate_DH-rel_CS"/>
</dbReference>
<feature type="domain" description="3-hydroxyisobutyrate dehydrogenase-like NAD-binding" evidence="4">
    <location>
        <begin position="171"/>
        <end position="287"/>
    </location>
</feature>
<evidence type="ECO:0000259" key="3">
    <source>
        <dbReference type="Pfam" id="PF03446"/>
    </source>
</evidence>
<dbReference type="EC" id="1.1.-.-" evidence="5"/>
<organism evidence="5 6">
    <name type="scientific">Mesorhizobium cantuariense</name>
    <dbReference type="NCBI Taxonomy" id="1300275"/>
    <lineage>
        <taxon>Bacteria</taxon>
        <taxon>Pseudomonadati</taxon>
        <taxon>Pseudomonadota</taxon>
        <taxon>Alphaproteobacteria</taxon>
        <taxon>Hyphomicrobiales</taxon>
        <taxon>Phyllobacteriaceae</taxon>
        <taxon>Mesorhizobium</taxon>
    </lineage>
</organism>
<dbReference type="Gene3D" id="3.40.50.720">
    <property type="entry name" value="NAD(P)-binding Rossmann-like Domain"/>
    <property type="match status" value="1"/>
</dbReference>
<evidence type="ECO:0000256" key="2">
    <source>
        <dbReference type="ARBA" id="ARBA00023027"/>
    </source>
</evidence>
<feature type="domain" description="6-phosphogluconate dehydrogenase NADP-binding" evidence="3">
    <location>
        <begin position="6"/>
        <end position="161"/>
    </location>
</feature>
<evidence type="ECO:0000313" key="5">
    <source>
        <dbReference type="EMBL" id="MFC3325130.1"/>
    </source>
</evidence>
<dbReference type="InterPro" id="IPR036291">
    <property type="entry name" value="NAD(P)-bd_dom_sf"/>
</dbReference>
<dbReference type="RefSeq" id="WP_378982518.1">
    <property type="nucleotide sequence ID" value="NZ_JBHRVD010000001.1"/>
</dbReference>
<proteinExistence type="predicted"/>
<dbReference type="InterPro" id="IPR015815">
    <property type="entry name" value="HIBADH-related"/>
</dbReference>
<evidence type="ECO:0000256" key="1">
    <source>
        <dbReference type="ARBA" id="ARBA00023002"/>
    </source>
</evidence>
<accession>A0ABV7MTV3</accession>